<sequence>MKWQGLVILILCFFTVTVQAQGVVLVIPEKLVTLSTLEAHYGYRGNLTSEWVSVLQQWLLQLKSQVSFSSDDLTVPHTSWRLMADQVLYRGVWASLSLSVILLAIGIKELCKS</sequence>
<dbReference type="Proteomes" id="UP001139319">
    <property type="component" value="Unassembled WGS sequence"/>
</dbReference>
<proteinExistence type="predicted"/>
<dbReference type="EMBL" id="JAMFTH010000005">
    <property type="protein sequence ID" value="MCP8900443.1"/>
    <property type="molecule type" value="Genomic_DNA"/>
</dbReference>
<keyword evidence="3" id="KW-1185">Reference proteome</keyword>
<organism evidence="2 3">
    <name type="scientific">Gilvimarinus xylanilyticus</name>
    <dbReference type="NCBI Taxonomy" id="2944139"/>
    <lineage>
        <taxon>Bacteria</taxon>
        <taxon>Pseudomonadati</taxon>
        <taxon>Pseudomonadota</taxon>
        <taxon>Gammaproteobacteria</taxon>
        <taxon>Cellvibrionales</taxon>
        <taxon>Cellvibrionaceae</taxon>
        <taxon>Gilvimarinus</taxon>
    </lineage>
</organism>
<evidence type="ECO:0000256" key="1">
    <source>
        <dbReference type="SAM" id="Phobius"/>
    </source>
</evidence>
<comment type="caution">
    <text evidence="2">The sequence shown here is derived from an EMBL/GenBank/DDBJ whole genome shotgun (WGS) entry which is preliminary data.</text>
</comment>
<name>A0A9X2I462_9GAMM</name>
<protein>
    <submittedName>
        <fullName evidence="2">Uncharacterized protein</fullName>
    </submittedName>
</protein>
<reference evidence="2" key="1">
    <citation type="submission" date="2022-05" db="EMBL/GenBank/DDBJ databases">
        <authorList>
            <person name="Sun H.-N."/>
        </authorList>
    </citation>
    <scope>NUCLEOTIDE SEQUENCE</scope>
    <source>
        <strain evidence="2">HB14</strain>
    </source>
</reference>
<feature type="transmembrane region" description="Helical" evidence="1">
    <location>
        <begin position="87"/>
        <end position="107"/>
    </location>
</feature>
<evidence type="ECO:0000313" key="3">
    <source>
        <dbReference type="Proteomes" id="UP001139319"/>
    </source>
</evidence>
<keyword evidence="1" id="KW-1133">Transmembrane helix</keyword>
<gene>
    <name evidence="2" type="ORF">M6D89_14145</name>
</gene>
<keyword evidence="1" id="KW-0812">Transmembrane</keyword>
<dbReference type="AlphaFoldDB" id="A0A9X2I462"/>
<reference evidence="2" key="2">
    <citation type="submission" date="2023-01" db="EMBL/GenBank/DDBJ databases">
        <title>Gilvimarinus xylanilyticus HB14 isolated from Caulerpa lentillifera aquaculture base in Hainan, China.</title>
        <authorList>
            <person name="Zhang Y.-J."/>
        </authorList>
    </citation>
    <scope>NUCLEOTIDE SEQUENCE</scope>
    <source>
        <strain evidence="2">HB14</strain>
    </source>
</reference>
<accession>A0A9X2I462</accession>
<dbReference type="RefSeq" id="WP_253968735.1">
    <property type="nucleotide sequence ID" value="NZ_JAMFTH010000005.1"/>
</dbReference>
<keyword evidence="1" id="KW-0472">Membrane</keyword>
<evidence type="ECO:0000313" key="2">
    <source>
        <dbReference type="EMBL" id="MCP8900443.1"/>
    </source>
</evidence>